<keyword evidence="2" id="KW-0472">Membrane</keyword>
<feature type="region of interest" description="Disordered" evidence="1">
    <location>
        <begin position="1648"/>
        <end position="1761"/>
    </location>
</feature>
<dbReference type="Pfam" id="PF12905">
    <property type="entry name" value="Glyco_hydro_101"/>
    <property type="match status" value="1"/>
</dbReference>
<dbReference type="InterPro" id="IPR025706">
    <property type="entry name" value="Endoa_GalNAc"/>
</dbReference>
<dbReference type="Gene3D" id="2.70.98.10">
    <property type="match status" value="1"/>
</dbReference>
<dbReference type="SUPFAM" id="SSF49785">
    <property type="entry name" value="Galactose-binding domain-like"/>
    <property type="match status" value="2"/>
</dbReference>
<dbReference type="Gene3D" id="2.60.120.1060">
    <property type="entry name" value="NPCBM/NEW2 domain"/>
    <property type="match status" value="1"/>
</dbReference>
<dbReference type="InterPro" id="IPR013222">
    <property type="entry name" value="Glyco_hyd_98_carb-bd"/>
</dbReference>
<feature type="region of interest" description="Disordered" evidence="1">
    <location>
        <begin position="1176"/>
        <end position="1210"/>
    </location>
</feature>
<proteinExistence type="predicted"/>
<evidence type="ECO:0000259" key="4">
    <source>
        <dbReference type="SMART" id="SM00776"/>
    </source>
</evidence>
<dbReference type="Pfam" id="PF00754">
    <property type="entry name" value="F5_F8_type_C"/>
    <property type="match status" value="1"/>
</dbReference>
<feature type="compositionally biased region" description="Pro residues" evidence="1">
    <location>
        <begin position="1653"/>
        <end position="1691"/>
    </location>
</feature>
<feature type="domain" description="Glycosyl hydrolase family 98 putative carbohydrate-binding module" evidence="4">
    <location>
        <begin position="1157"/>
        <end position="1309"/>
    </location>
</feature>
<dbReference type="InterPro" id="IPR040502">
    <property type="entry name" value="GH101_dom-6"/>
</dbReference>
<dbReference type="InterPro" id="IPR035364">
    <property type="entry name" value="Beta_sandwich_GH101"/>
</dbReference>
<keyword evidence="2" id="KW-1133">Transmembrane helix</keyword>
<feature type="chain" id="PRO_5027082939" evidence="3">
    <location>
        <begin position="30"/>
        <end position="1781"/>
    </location>
</feature>
<dbReference type="InterPro" id="IPR000421">
    <property type="entry name" value="FA58C"/>
</dbReference>
<evidence type="ECO:0000256" key="1">
    <source>
        <dbReference type="SAM" id="MobiDB-lite"/>
    </source>
</evidence>
<accession>A0A6N2S5X8</accession>
<dbReference type="EMBL" id="CACRSM010000002">
    <property type="protein sequence ID" value="VYS89093.1"/>
    <property type="molecule type" value="Genomic_DNA"/>
</dbReference>
<feature type="compositionally biased region" description="Basic residues" evidence="1">
    <location>
        <begin position="1738"/>
        <end position="1750"/>
    </location>
</feature>
<dbReference type="Pfam" id="PF10633">
    <property type="entry name" value="NPCBM_assoc"/>
    <property type="match status" value="1"/>
</dbReference>
<keyword evidence="2" id="KW-0812">Transmembrane</keyword>
<dbReference type="GO" id="GO:0033926">
    <property type="term" value="F:endo-alpha-N-acetylgalactosaminidase activity"/>
    <property type="evidence" value="ECO:0007669"/>
    <property type="project" value="UniProtKB-EC"/>
</dbReference>
<feature type="region of interest" description="Disordered" evidence="1">
    <location>
        <begin position="1487"/>
        <end position="1509"/>
    </location>
</feature>
<dbReference type="Pfam" id="PF08305">
    <property type="entry name" value="NPCBM"/>
    <property type="match status" value="1"/>
</dbReference>
<dbReference type="Pfam" id="PF17451">
    <property type="entry name" value="Glyco_hyd_101C"/>
    <property type="match status" value="1"/>
</dbReference>
<dbReference type="Pfam" id="PF17974">
    <property type="entry name" value="GalBD_like"/>
    <property type="match status" value="1"/>
</dbReference>
<evidence type="ECO:0000313" key="5">
    <source>
        <dbReference type="EMBL" id="VYS89093.1"/>
    </source>
</evidence>
<organism evidence="5">
    <name type="scientific">Schaalia odontolytica</name>
    <dbReference type="NCBI Taxonomy" id="1660"/>
    <lineage>
        <taxon>Bacteria</taxon>
        <taxon>Bacillati</taxon>
        <taxon>Actinomycetota</taxon>
        <taxon>Actinomycetes</taxon>
        <taxon>Actinomycetales</taxon>
        <taxon>Actinomycetaceae</taxon>
        <taxon>Schaalia</taxon>
    </lineage>
</organism>
<reference evidence="5" key="1">
    <citation type="submission" date="2019-11" db="EMBL/GenBank/DDBJ databases">
        <authorList>
            <person name="Feng L."/>
        </authorList>
    </citation>
    <scope>NUCLEOTIDE SEQUENCE</scope>
    <source>
        <strain evidence="5">AodontolyticusLFYP35</strain>
    </source>
</reference>
<name>A0A6N2S5X8_9ACTO</name>
<dbReference type="SMART" id="SM00776">
    <property type="entry name" value="NPCBM"/>
    <property type="match status" value="1"/>
</dbReference>
<dbReference type="CDD" id="cd14244">
    <property type="entry name" value="GH_101_like"/>
    <property type="match status" value="1"/>
</dbReference>
<dbReference type="InterPro" id="IPR018905">
    <property type="entry name" value="A-galactase_NEW3"/>
</dbReference>
<keyword evidence="5" id="KW-0326">Glycosidase</keyword>
<dbReference type="Pfam" id="PF18080">
    <property type="entry name" value="Gal_mutarotas_3"/>
    <property type="match status" value="1"/>
</dbReference>
<feature type="region of interest" description="Disordered" evidence="1">
    <location>
        <begin position="837"/>
        <end position="858"/>
    </location>
</feature>
<dbReference type="EC" id="3.2.1.97" evidence="5"/>
<protein>
    <submittedName>
        <fullName evidence="5">Endo-alpha-N-acetylgalactosaminidase</fullName>
        <ecNumber evidence="5">3.2.1.97</ecNumber>
    </submittedName>
</protein>
<gene>
    <name evidence="5" type="ORF">AOLFYP35_00721</name>
</gene>
<dbReference type="Gene3D" id="2.60.120.260">
    <property type="entry name" value="Galactose-binding domain-like"/>
    <property type="match status" value="3"/>
</dbReference>
<evidence type="ECO:0000256" key="2">
    <source>
        <dbReference type="SAM" id="Phobius"/>
    </source>
</evidence>
<dbReference type="GO" id="GO:0030246">
    <property type="term" value="F:carbohydrate binding"/>
    <property type="evidence" value="ECO:0007669"/>
    <property type="project" value="InterPro"/>
</dbReference>
<keyword evidence="3" id="KW-0732">Signal</keyword>
<keyword evidence="5" id="KW-0378">Hydrolase</keyword>
<dbReference type="InterPro" id="IPR040633">
    <property type="entry name" value="Gal_mutarotas_3"/>
</dbReference>
<feature type="transmembrane region" description="Helical" evidence="2">
    <location>
        <begin position="1758"/>
        <end position="1775"/>
    </location>
</feature>
<feature type="signal peptide" evidence="3">
    <location>
        <begin position="1"/>
        <end position="29"/>
    </location>
</feature>
<dbReference type="InterPro" id="IPR008979">
    <property type="entry name" value="Galactose-bd-like_sf"/>
</dbReference>
<sequence>MIDKRVFWRPLAILGALALSLPGSAVAHATEGATDTPVILNAPTTISAGQLRATVSHEFPQVTGYTFAGNPVGGRAETLHQVTIDGNQYTVDTVEAQRVSDQKVAYTVTFVGSEITMKAEIEVQEITSRSQGTEGAKRPTLTFRITEMSGAHTVEIPGHGLVSVNADQGGAYACGITGVSRGAANGDSYAGVDDTFASITASTPIDYYEQPSAYLMVNTNKVAVGMETNATYDQPHGYENNWNSRWKRQVIEQNGIKTLIAQNGQWTYRSEAATDAIGDEERPYTTLVFTGDANSSGGVDWQDAAVAYADITPEITGAADNHKWVVTHIPFDFGSATTHPFLQIADDVKRVSLATDGLGQRVMVKGYASEGHDSGHMDYGGNINTRAGGEADFGTLFASTKDVNAIYGVHVNTTEAYPEANSFRSLPFTGGRGWNWLNQSYYVNQRDDLGNGGAVNRFQELRNQFPLSKYPNFRWIYIDVYYGSGWQADRLGNELNKMGWEVGSEWADRFERHSLWSHWSNDEHYGGATNKGLNSQVIRFVDNANKDNWNPNVVLGYPQIVEFEGWTGHQDQDAFYRNIWSNNLPSKFLQNSRIMRYDTADAGDGKTKHTYTFANGTVASGSTAVTAQTEASYVVGTIQADMSSSREFVYDGATVLRGDSYLLPWKDNGTSAGADRLYYYNPAGTATEWTLTKSYQGVGSLALYRLTDQGRVKVTDLAVSGGKVTIPASVYDGVAESDRDHTAFVLVPENAPAAVSTPAWGAGTVFADPGFNSGSLSGYTTAGSVSVVKDPHGDPVAQLGAGKSSLSQEMTLNAGTYQGSAWLQINNGKTRKVTISASGDGVTSAGSQQRNGDLGATRDKPVTTVFEDFENIAEGWGPFVKGDAGNITDPRTVLASLNAPYTQRGGVLPDRSRKATDDAIAGHWSLKSHEENGGLVYRTVPQTVNLQAGHRYRISYDYDNAVSGSYYWVTAYDSAGADGVSANYLDSTLLPQTERPSHFVEELNVGACGSYWVGLYNVQGGKSGNDFSIDNFRVEDLGTTADVPACAAASIATQGSAIEGKTVQVTTTLVNNESADITNVRSELSLPAGWSAQATSPTTAETLAKGETFTTTWTVNIPEGAGGNTVTLTHQAHYRIGDEDRTAVGTTSVTALGSIKSNAVNYLSDIPFSSTWNSNGWGPVERDSEVGEDQAGDGDPISMNDQPYAKGLGAHAPSDLGFELDGKCTTFKATVGVQDGQWSGSVTFHVIGSADGSNWSDVVPETSVIRGGSEPRDISGNVRGMKYIRLIVGDGGNGNGNDHANWGNARVLCGNATEGGDTPAPDPTPTLTLKDYTGALQLVSAPAAYEGNPASNMFDKDLTTFYDKDWVNLTDHPSTIDLALFEGNDPTGAQPVSIGGLSIAGRAGQANGRPKAYEVYVGQDAANINQKVAEGTLRNTALAQRITFDEAVNAKYVRIRVLSNYKTKADQPDGLLAIAELGVLVPDGTTRAAVSGSDRSDGTRSARRARSLDDEQTLTVNTNAEGLVGQNYLDVQTVNDTDPAANPETVIDRTWAENWMAADQKHRTNSDPSSFQRVPVTFTVAKDGTKVRFTIAADEGDAPVLFDNLRMVKIERPTTNDLLGVDCMADPTPEACTTMRANARIGLSTALSVSLPAPTPDPTTDPTPDPTTDPTPDPTTDPTPDPTTDPTPDPSTQPTTDPTTQPSGDPSTQPSADPSQSGAQQAGSASAEQAGTASAKDGKKKSTRKGKKSSLARTGGETSTILISAALLTAAGYALRRRRMN</sequence>
<evidence type="ECO:0000256" key="3">
    <source>
        <dbReference type="SAM" id="SignalP"/>
    </source>
</evidence>
<dbReference type="Gene3D" id="3.20.20.80">
    <property type="entry name" value="Glycosidases"/>
    <property type="match status" value="1"/>
</dbReference>
<dbReference type="InterPro" id="IPR038637">
    <property type="entry name" value="NPCBM_sf"/>
</dbReference>
<feature type="compositionally biased region" description="Low complexity" evidence="1">
    <location>
        <begin position="1692"/>
        <end position="1735"/>
    </location>
</feature>
<dbReference type="InterPro" id="IPR014718">
    <property type="entry name" value="GH-type_carb-bd"/>
</dbReference>